<organism evidence="1 2">
    <name type="scientific">Sinorhizobium kostiense</name>
    <dbReference type="NCBI Taxonomy" id="76747"/>
    <lineage>
        <taxon>Bacteria</taxon>
        <taxon>Pseudomonadati</taxon>
        <taxon>Pseudomonadota</taxon>
        <taxon>Alphaproteobacteria</taxon>
        <taxon>Hyphomicrobiales</taxon>
        <taxon>Rhizobiaceae</taxon>
        <taxon>Sinorhizobium/Ensifer group</taxon>
        <taxon>Sinorhizobium</taxon>
    </lineage>
</organism>
<reference evidence="1 2" key="1">
    <citation type="submission" date="2021-03" db="EMBL/GenBank/DDBJ databases">
        <title>Genomic Encyclopedia of Type Strains, Phase IV (KMG-IV): sequencing the most valuable type-strain genomes for metagenomic binning, comparative biology and taxonomic classification.</title>
        <authorList>
            <person name="Goeker M."/>
        </authorList>
    </citation>
    <scope>NUCLEOTIDE SEQUENCE [LARGE SCALE GENOMIC DNA]</scope>
    <source>
        <strain evidence="1 2">DSM 13372</strain>
    </source>
</reference>
<protein>
    <submittedName>
        <fullName evidence="1">Glycerol-3-phosphate dehydrogenase</fullName>
    </submittedName>
</protein>
<evidence type="ECO:0000313" key="1">
    <source>
        <dbReference type="EMBL" id="MBP2237473.1"/>
    </source>
</evidence>
<name>A0ABS4R3J2_9HYPH</name>
<sequence>MPGPSLDPVATDDALPQTAEVVVIGGGIIGVST</sequence>
<keyword evidence="2" id="KW-1185">Reference proteome</keyword>
<comment type="caution">
    <text evidence="1">The sequence shown here is derived from an EMBL/GenBank/DDBJ whole genome shotgun (WGS) entry which is preliminary data.</text>
</comment>
<evidence type="ECO:0000313" key="2">
    <source>
        <dbReference type="Proteomes" id="UP000730739"/>
    </source>
</evidence>
<proteinExistence type="predicted"/>
<accession>A0ABS4R3J2</accession>
<gene>
    <name evidence="1" type="ORF">J2Z31_003991</name>
</gene>
<dbReference type="Proteomes" id="UP000730739">
    <property type="component" value="Unassembled WGS sequence"/>
</dbReference>
<dbReference type="EMBL" id="JAGILA010000005">
    <property type="protein sequence ID" value="MBP2237473.1"/>
    <property type="molecule type" value="Genomic_DNA"/>
</dbReference>